<evidence type="ECO:0000256" key="9">
    <source>
        <dbReference type="ARBA" id="ARBA00049893"/>
    </source>
</evidence>
<dbReference type="PANTHER" id="PTHR30616">
    <property type="entry name" value="UNCHARACTERIZED PROTEIN YFIH"/>
    <property type="match status" value="1"/>
</dbReference>
<dbReference type="NCBIfam" id="TIGR00726">
    <property type="entry name" value="peptidoglycan editing factor PgeF"/>
    <property type="match status" value="1"/>
</dbReference>
<evidence type="ECO:0000256" key="1">
    <source>
        <dbReference type="ARBA" id="ARBA00000553"/>
    </source>
</evidence>
<dbReference type="AlphaFoldDB" id="A0A0A6PEC0"/>
<dbReference type="Gene3D" id="3.60.140.10">
    <property type="entry name" value="CNF1/YfiH-like putative cysteine hydrolases"/>
    <property type="match status" value="1"/>
</dbReference>
<comment type="catalytic activity">
    <reaction evidence="7">
        <text>adenosine + H2O + H(+) = inosine + NH4(+)</text>
        <dbReference type="Rhea" id="RHEA:24408"/>
        <dbReference type="ChEBI" id="CHEBI:15377"/>
        <dbReference type="ChEBI" id="CHEBI:15378"/>
        <dbReference type="ChEBI" id="CHEBI:16335"/>
        <dbReference type="ChEBI" id="CHEBI:17596"/>
        <dbReference type="ChEBI" id="CHEBI:28938"/>
        <dbReference type="EC" id="3.5.4.4"/>
    </reaction>
    <physiologicalReaction direction="left-to-right" evidence="7">
        <dbReference type="Rhea" id="RHEA:24409"/>
    </physiologicalReaction>
</comment>
<dbReference type="GO" id="GO:0016787">
    <property type="term" value="F:hydrolase activity"/>
    <property type="evidence" value="ECO:0007669"/>
    <property type="project" value="UniProtKB-KW"/>
</dbReference>
<evidence type="ECO:0000256" key="2">
    <source>
        <dbReference type="ARBA" id="ARBA00007353"/>
    </source>
</evidence>
<protein>
    <recommendedName>
        <fullName evidence="10">Purine nucleoside phosphorylase</fullName>
    </recommendedName>
</protein>
<organism evidence="11 12">
    <name type="scientific">Candidatus Thiomargarita nelsonii</name>
    <dbReference type="NCBI Taxonomy" id="1003181"/>
    <lineage>
        <taxon>Bacteria</taxon>
        <taxon>Pseudomonadati</taxon>
        <taxon>Pseudomonadota</taxon>
        <taxon>Gammaproteobacteria</taxon>
        <taxon>Thiotrichales</taxon>
        <taxon>Thiotrichaceae</taxon>
        <taxon>Thiomargarita</taxon>
    </lineage>
</organism>
<gene>
    <name evidence="11" type="ORF">PN36_02645</name>
</gene>
<proteinExistence type="inferred from homology"/>
<keyword evidence="12" id="KW-1185">Reference proteome</keyword>
<evidence type="ECO:0000256" key="7">
    <source>
        <dbReference type="ARBA" id="ARBA00047989"/>
    </source>
</evidence>
<dbReference type="GO" id="GO:0017061">
    <property type="term" value="F:S-methyl-5-thioadenosine phosphorylase activity"/>
    <property type="evidence" value="ECO:0007669"/>
    <property type="project" value="UniProtKB-EC"/>
</dbReference>
<sequence>MLNLITPIWPAPPQVKAYSTTRYGGYSKAPYNGLNLADHVGDEAVAANRALLVQSLQLPSEPVWLKQVHGIHTVTASPTHTNCAADASIATQTGQVCVVLTADCLPVLFCDRAGSCVAAVHAGWRGLAGGILEATLQRLNVPAQDILVWLGPAIGPQAFEVGEEVRTAFMDFLPQAADAFIRTRNAHWLADLYLLARQRLAHQGVTAVFGGDFCTYMDIERFYSYRRDKVTGRMASLIWLNGKK</sequence>
<dbReference type="Proteomes" id="UP000030428">
    <property type="component" value="Unassembled WGS sequence"/>
</dbReference>
<dbReference type="SUPFAM" id="SSF64438">
    <property type="entry name" value="CNF1/YfiH-like putative cysteine hydrolases"/>
    <property type="match status" value="1"/>
</dbReference>
<evidence type="ECO:0000256" key="3">
    <source>
        <dbReference type="ARBA" id="ARBA00022679"/>
    </source>
</evidence>
<keyword evidence="4" id="KW-0479">Metal-binding</keyword>
<dbReference type="Pfam" id="PF02578">
    <property type="entry name" value="Cu-oxidase_4"/>
    <property type="match status" value="1"/>
</dbReference>
<keyword evidence="3" id="KW-0808">Transferase</keyword>
<dbReference type="InterPro" id="IPR003730">
    <property type="entry name" value="Cu_polyphenol_OxRdtase"/>
</dbReference>
<dbReference type="EMBL" id="JSZA02000007">
    <property type="protein sequence ID" value="KHD08609.1"/>
    <property type="molecule type" value="Genomic_DNA"/>
</dbReference>
<reference evidence="11 12" key="1">
    <citation type="journal article" date="2016" name="Front. Microbiol.">
        <title>Single-Cell (Meta-)Genomics of a Dimorphic Candidatus Thiomargarita nelsonii Reveals Genomic Plasticity.</title>
        <authorList>
            <person name="Flood B.E."/>
            <person name="Fliss P."/>
            <person name="Jones D.S."/>
            <person name="Dick G.J."/>
            <person name="Jain S."/>
            <person name="Kaster A.K."/>
            <person name="Winkel M."/>
            <person name="Mussmann M."/>
            <person name="Bailey J."/>
        </authorList>
    </citation>
    <scope>NUCLEOTIDE SEQUENCE [LARGE SCALE GENOMIC DNA]</scope>
    <source>
        <strain evidence="11">Hydrate Ridge</strain>
    </source>
</reference>
<comment type="catalytic activity">
    <reaction evidence="8">
        <text>adenosine + phosphate = alpha-D-ribose 1-phosphate + adenine</text>
        <dbReference type="Rhea" id="RHEA:27642"/>
        <dbReference type="ChEBI" id="CHEBI:16335"/>
        <dbReference type="ChEBI" id="CHEBI:16708"/>
        <dbReference type="ChEBI" id="CHEBI:43474"/>
        <dbReference type="ChEBI" id="CHEBI:57720"/>
        <dbReference type="EC" id="2.4.2.1"/>
    </reaction>
    <physiologicalReaction direction="left-to-right" evidence="8">
        <dbReference type="Rhea" id="RHEA:27643"/>
    </physiologicalReaction>
</comment>
<dbReference type="InterPro" id="IPR038371">
    <property type="entry name" value="Cu_polyphenol_OxRdtase_sf"/>
</dbReference>
<dbReference type="InterPro" id="IPR011324">
    <property type="entry name" value="Cytotoxic_necrot_fac-like_cat"/>
</dbReference>
<evidence type="ECO:0000256" key="10">
    <source>
        <dbReference type="RuleBase" id="RU361274"/>
    </source>
</evidence>
<evidence type="ECO:0000256" key="6">
    <source>
        <dbReference type="ARBA" id="ARBA00022833"/>
    </source>
</evidence>
<keyword evidence="5" id="KW-0378">Hydrolase</keyword>
<name>A0A0A6PEC0_9GAMM</name>
<comment type="caution">
    <text evidence="11">The sequence shown here is derived from an EMBL/GenBank/DDBJ whole genome shotgun (WGS) entry which is preliminary data.</text>
</comment>
<evidence type="ECO:0000256" key="5">
    <source>
        <dbReference type="ARBA" id="ARBA00022801"/>
    </source>
</evidence>
<evidence type="ECO:0000313" key="12">
    <source>
        <dbReference type="Proteomes" id="UP000030428"/>
    </source>
</evidence>
<comment type="catalytic activity">
    <reaction evidence="9">
        <text>S-methyl-5'-thioadenosine + phosphate = 5-(methylsulfanyl)-alpha-D-ribose 1-phosphate + adenine</text>
        <dbReference type="Rhea" id="RHEA:11852"/>
        <dbReference type="ChEBI" id="CHEBI:16708"/>
        <dbReference type="ChEBI" id="CHEBI:17509"/>
        <dbReference type="ChEBI" id="CHEBI:43474"/>
        <dbReference type="ChEBI" id="CHEBI:58533"/>
        <dbReference type="EC" id="2.4.2.28"/>
    </reaction>
    <physiologicalReaction direction="left-to-right" evidence="9">
        <dbReference type="Rhea" id="RHEA:11853"/>
    </physiologicalReaction>
</comment>
<accession>A0A0A6PEC0</accession>
<evidence type="ECO:0000256" key="4">
    <source>
        <dbReference type="ARBA" id="ARBA00022723"/>
    </source>
</evidence>
<keyword evidence="6" id="KW-0862">Zinc</keyword>
<dbReference type="CDD" id="cd16833">
    <property type="entry name" value="YfiH"/>
    <property type="match status" value="1"/>
</dbReference>
<evidence type="ECO:0000313" key="11">
    <source>
        <dbReference type="EMBL" id="KHD08609.1"/>
    </source>
</evidence>
<comment type="catalytic activity">
    <reaction evidence="1">
        <text>inosine + phosphate = alpha-D-ribose 1-phosphate + hypoxanthine</text>
        <dbReference type="Rhea" id="RHEA:27646"/>
        <dbReference type="ChEBI" id="CHEBI:17368"/>
        <dbReference type="ChEBI" id="CHEBI:17596"/>
        <dbReference type="ChEBI" id="CHEBI:43474"/>
        <dbReference type="ChEBI" id="CHEBI:57720"/>
        <dbReference type="EC" id="2.4.2.1"/>
    </reaction>
    <physiologicalReaction direction="left-to-right" evidence="1">
        <dbReference type="Rhea" id="RHEA:27647"/>
    </physiologicalReaction>
</comment>
<dbReference type="GO" id="GO:0005507">
    <property type="term" value="F:copper ion binding"/>
    <property type="evidence" value="ECO:0007669"/>
    <property type="project" value="TreeGrafter"/>
</dbReference>
<comment type="similarity">
    <text evidence="2 10">Belongs to the purine nucleoside phosphorylase YfiH/LACC1 family.</text>
</comment>
<evidence type="ECO:0000256" key="8">
    <source>
        <dbReference type="ARBA" id="ARBA00048968"/>
    </source>
</evidence>
<dbReference type="PANTHER" id="PTHR30616:SF2">
    <property type="entry name" value="PURINE NUCLEOSIDE PHOSPHORYLASE LACC1"/>
    <property type="match status" value="1"/>
</dbReference>